<evidence type="ECO:0000313" key="1">
    <source>
        <dbReference type="EMBL" id="RKS68448.1"/>
    </source>
</evidence>
<reference evidence="1 2" key="1">
    <citation type="submission" date="2018-10" db="EMBL/GenBank/DDBJ databases">
        <title>Genomic Encyclopedia of Archaeal and Bacterial Type Strains, Phase II (KMG-II): from individual species to whole genera.</title>
        <authorList>
            <person name="Goeker M."/>
        </authorList>
    </citation>
    <scope>NUCLEOTIDE SEQUENCE [LARGE SCALE GENOMIC DNA]</scope>
    <source>
        <strain evidence="1 2">DSM 43383</strain>
    </source>
</reference>
<comment type="caution">
    <text evidence="1">The sequence shown here is derived from an EMBL/GenBank/DDBJ whole genome shotgun (WGS) entry which is preliminary data.</text>
</comment>
<dbReference type="Proteomes" id="UP000274601">
    <property type="component" value="Unassembled WGS sequence"/>
</dbReference>
<accession>A0A495QAA4</accession>
<name>A0A495QAA4_9ACTN</name>
<dbReference type="AlphaFoldDB" id="A0A495QAA4"/>
<sequence length="51" mass="5934">MDVYGEQAREGLRLPLRSGRAFDHVYEVGLAEVEMLLERFGLVLLWWEVSP</sequence>
<protein>
    <submittedName>
        <fullName evidence="1">Uncharacterized protein</fullName>
    </submittedName>
</protein>
<evidence type="ECO:0000313" key="2">
    <source>
        <dbReference type="Proteomes" id="UP000274601"/>
    </source>
</evidence>
<organism evidence="1 2">
    <name type="scientific">Actinomadura pelletieri DSM 43383</name>
    <dbReference type="NCBI Taxonomy" id="1120940"/>
    <lineage>
        <taxon>Bacteria</taxon>
        <taxon>Bacillati</taxon>
        <taxon>Actinomycetota</taxon>
        <taxon>Actinomycetes</taxon>
        <taxon>Streptosporangiales</taxon>
        <taxon>Thermomonosporaceae</taxon>
        <taxon>Actinomadura</taxon>
    </lineage>
</organism>
<dbReference type="EMBL" id="RBWU01000008">
    <property type="protein sequence ID" value="RKS68448.1"/>
    <property type="molecule type" value="Genomic_DNA"/>
</dbReference>
<gene>
    <name evidence="1" type="ORF">BZB76_6714</name>
</gene>
<proteinExistence type="predicted"/>
<keyword evidence="2" id="KW-1185">Reference proteome</keyword>